<sequence length="107" mass="11544">MQTSMTLTAPAAEPDPMIREALRRVVDDQIGPRTPGSIYQNIDGAFEVLAVIRNPERARALLGRRSAQWALVVKDVLRPGAEPFAIGSVWTTSDHLVHDAAATGGVK</sequence>
<name>A0ABP6AUK1_STRLO</name>
<gene>
    <name evidence="1" type="ORF">GCM10010276_88710</name>
</gene>
<dbReference type="EMBL" id="BAAASG010000040">
    <property type="protein sequence ID" value="GAA2523841.1"/>
    <property type="molecule type" value="Genomic_DNA"/>
</dbReference>
<accession>A0ABP6AUK1</accession>
<organism evidence="1 2">
    <name type="scientific">Streptomyces longisporus</name>
    <dbReference type="NCBI Taxonomy" id="1948"/>
    <lineage>
        <taxon>Bacteria</taxon>
        <taxon>Bacillati</taxon>
        <taxon>Actinomycetota</taxon>
        <taxon>Actinomycetes</taxon>
        <taxon>Kitasatosporales</taxon>
        <taxon>Streptomycetaceae</taxon>
        <taxon>Streptomyces</taxon>
    </lineage>
</organism>
<dbReference type="Proteomes" id="UP001501777">
    <property type="component" value="Unassembled WGS sequence"/>
</dbReference>
<evidence type="ECO:0000313" key="2">
    <source>
        <dbReference type="Proteomes" id="UP001501777"/>
    </source>
</evidence>
<keyword evidence="2" id="KW-1185">Reference proteome</keyword>
<proteinExistence type="predicted"/>
<comment type="caution">
    <text evidence="1">The sequence shown here is derived from an EMBL/GenBank/DDBJ whole genome shotgun (WGS) entry which is preliminary data.</text>
</comment>
<evidence type="ECO:0000313" key="1">
    <source>
        <dbReference type="EMBL" id="GAA2523841.1"/>
    </source>
</evidence>
<reference evidence="2" key="1">
    <citation type="journal article" date="2019" name="Int. J. Syst. Evol. Microbiol.">
        <title>The Global Catalogue of Microorganisms (GCM) 10K type strain sequencing project: providing services to taxonomists for standard genome sequencing and annotation.</title>
        <authorList>
            <consortium name="The Broad Institute Genomics Platform"/>
            <consortium name="The Broad Institute Genome Sequencing Center for Infectious Disease"/>
            <person name="Wu L."/>
            <person name="Ma J."/>
        </authorList>
    </citation>
    <scope>NUCLEOTIDE SEQUENCE [LARGE SCALE GENOMIC DNA]</scope>
    <source>
        <strain evidence="2">JCM 4395</strain>
    </source>
</reference>
<protein>
    <submittedName>
        <fullName evidence="1">Uncharacterized protein</fullName>
    </submittedName>
</protein>